<keyword evidence="3" id="KW-1185">Reference proteome</keyword>
<reference evidence="2 3" key="1">
    <citation type="submission" date="2019-05" db="EMBL/GenBank/DDBJ databases">
        <title>Another draft genome of Portunus trituberculatus and its Hox gene families provides insights of decapod evolution.</title>
        <authorList>
            <person name="Jeong J.-H."/>
            <person name="Song I."/>
            <person name="Kim S."/>
            <person name="Choi T."/>
            <person name="Kim D."/>
            <person name="Ryu S."/>
            <person name="Kim W."/>
        </authorList>
    </citation>
    <scope>NUCLEOTIDE SEQUENCE [LARGE SCALE GENOMIC DNA]</scope>
    <source>
        <tissue evidence="2">Muscle</tissue>
    </source>
</reference>
<feature type="compositionally biased region" description="Pro residues" evidence="1">
    <location>
        <begin position="36"/>
        <end position="47"/>
    </location>
</feature>
<dbReference type="AlphaFoldDB" id="A0A5B7DQ06"/>
<proteinExistence type="predicted"/>
<comment type="caution">
    <text evidence="2">The sequence shown here is derived from an EMBL/GenBank/DDBJ whole genome shotgun (WGS) entry which is preliminary data.</text>
</comment>
<dbReference type="EMBL" id="VSRR010001227">
    <property type="protein sequence ID" value="MPC23590.1"/>
    <property type="molecule type" value="Genomic_DNA"/>
</dbReference>
<name>A0A5B7DQ06_PORTR</name>
<feature type="region of interest" description="Disordered" evidence="1">
    <location>
        <begin position="30"/>
        <end position="55"/>
    </location>
</feature>
<gene>
    <name evidence="2" type="ORF">E2C01_016647</name>
</gene>
<protein>
    <submittedName>
        <fullName evidence="2">Uncharacterized protein</fullName>
    </submittedName>
</protein>
<sequence>MKHLKILKLRGGRESAHMQSSILLSLHHACTSPSLTSPPPPSPPHHSQPPRTTLASRLPHQPLSLAAVRPKLLSSASYRRGFLRNAAGNLCFLAQRRNSGSSRPRTPADPGSSPSSLRFCSPAFFRPPDRPPFLNPYRPLVVSSRRVTSWKKSVSLEHEWLTGEPRSQSPPPRDSRCPLIGCRPYKDSELSHFLQGCIYNTREDCWGAMALSGAPPYPYLRDSPSSH</sequence>
<accession>A0A5B7DQ06</accession>
<evidence type="ECO:0000313" key="2">
    <source>
        <dbReference type="EMBL" id="MPC23590.1"/>
    </source>
</evidence>
<evidence type="ECO:0000256" key="1">
    <source>
        <dbReference type="SAM" id="MobiDB-lite"/>
    </source>
</evidence>
<evidence type="ECO:0000313" key="3">
    <source>
        <dbReference type="Proteomes" id="UP000324222"/>
    </source>
</evidence>
<dbReference type="Proteomes" id="UP000324222">
    <property type="component" value="Unassembled WGS sequence"/>
</dbReference>
<organism evidence="2 3">
    <name type="scientific">Portunus trituberculatus</name>
    <name type="common">Swimming crab</name>
    <name type="synonym">Neptunus trituberculatus</name>
    <dbReference type="NCBI Taxonomy" id="210409"/>
    <lineage>
        <taxon>Eukaryota</taxon>
        <taxon>Metazoa</taxon>
        <taxon>Ecdysozoa</taxon>
        <taxon>Arthropoda</taxon>
        <taxon>Crustacea</taxon>
        <taxon>Multicrustacea</taxon>
        <taxon>Malacostraca</taxon>
        <taxon>Eumalacostraca</taxon>
        <taxon>Eucarida</taxon>
        <taxon>Decapoda</taxon>
        <taxon>Pleocyemata</taxon>
        <taxon>Brachyura</taxon>
        <taxon>Eubrachyura</taxon>
        <taxon>Portunoidea</taxon>
        <taxon>Portunidae</taxon>
        <taxon>Portuninae</taxon>
        <taxon>Portunus</taxon>
    </lineage>
</organism>